<feature type="domain" description="Fungal lipase-type" evidence="2">
    <location>
        <begin position="743"/>
        <end position="874"/>
    </location>
</feature>
<feature type="compositionally biased region" description="Polar residues" evidence="1">
    <location>
        <begin position="678"/>
        <end position="689"/>
    </location>
</feature>
<dbReference type="SUPFAM" id="SSF53474">
    <property type="entry name" value="alpha/beta-Hydrolases"/>
    <property type="match status" value="1"/>
</dbReference>
<sequence>MTSFGAKRRSGRDSQKYQDICSSSETRMHEPAGPIQHRMLPPGASADCRILRRSLAYHRSRLSSAILCLLALLPCGIPQEHNEPLNDAGVELAIPPAAAVTPATPAQPPLLSHAASAEKEDDRMAVPTAPPSTEDSEGQTSAPPSVEAADKTLTSNSVSSQSSDSPPAASAPAPAPPDARHYESAPLFSPMTVTIVIGAGETVRDCTEELPSQSFLMGVARRFQQLQLLPLLVAFGQQSLRVVTNNTRFGNQMLPSSPRLLQPDSLLLFREASPRERHQQTMLVEVASRTPMLPQFVWENGSGLRTRNAAMQANFTLWPKNGTGIQENIHRSLLGQTASQLFSQSRLMRGAGSQRQPVFVPRRVQQSVIEGLQHQVHSNELQWTAPQLQGSFLGNVLQALEGAPIRVNLGDMACAALPTSALNRKLSCWLLGAFTERILCRTAWFDPCQAISDETAHGKPPLSPVVLPPGGTETLALPLKNLLHPRRGIPKKTPKDVISLEGPTYQLLWQALTRLDDIWALAYCGRDLKPQNPAGTNNTMQSRTNKDRRRLQGEAQEQQKQGDKNEDNEGKSNQETENKQEQSPQVPQLFESASLPGIRGTPALSLWSLGPTTKPTTRVALPSGESESTKQPEGEPTRLFTSPLWTLQNLTPEPSTEGKGGQGSDVPPANPLAPVSTPVGSEKNSSRARSSTRELPEGVPHLQGQDLLPGWRTELILKALSPGVGNRTNVLAVAGRRGTEVLIAFRGTKTQVEWILNGQAEHAFNWLGDGEGRTAAGFSHIFSAAWPALQVYLASVDKPEAPLSRILVTGYSLGGAVAALMAYGIALNYPTKVDAVIFGAPRTGDSAFMAAWAKRVNGRNVAFTYDPIPRTPCTEMPACDKPGSRGPLTLPKNFLRFANHSPRMNGASGRAEIPAITNGYGDFYGLVSFGPDELGGSSRSRVSPMYVSYNHICAYPCWLATKFNPGERRTLCEMPEFSNQWNPALSPDTCPALLS</sequence>
<dbReference type="Gene3D" id="3.40.50.1820">
    <property type="entry name" value="alpha/beta hydrolase"/>
    <property type="match status" value="1"/>
</dbReference>
<evidence type="ECO:0000256" key="1">
    <source>
        <dbReference type="SAM" id="MobiDB-lite"/>
    </source>
</evidence>
<protein>
    <submittedName>
        <fullName evidence="3">Lipase domain-containing protein, putative</fullName>
    </submittedName>
</protein>
<proteinExistence type="predicted"/>
<dbReference type="GO" id="GO:0006629">
    <property type="term" value="P:lipid metabolic process"/>
    <property type="evidence" value="ECO:0007669"/>
    <property type="project" value="InterPro"/>
</dbReference>
<name>U6MJJ1_9EIME</name>
<evidence type="ECO:0000313" key="4">
    <source>
        <dbReference type="Proteomes" id="UP000030754"/>
    </source>
</evidence>
<feature type="region of interest" description="Disordered" evidence="1">
    <location>
        <begin position="529"/>
        <end position="586"/>
    </location>
</feature>
<dbReference type="PANTHER" id="PTHR45856">
    <property type="entry name" value="ALPHA/BETA-HYDROLASES SUPERFAMILY PROTEIN"/>
    <property type="match status" value="1"/>
</dbReference>
<evidence type="ECO:0000259" key="2">
    <source>
        <dbReference type="Pfam" id="PF01764"/>
    </source>
</evidence>
<dbReference type="InterPro" id="IPR051218">
    <property type="entry name" value="Sec_MonoDiacylglyc_Lipase"/>
</dbReference>
<dbReference type="RefSeq" id="XP_013432648.1">
    <property type="nucleotide sequence ID" value="XM_013577194.1"/>
</dbReference>
<dbReference type="Proteomes" id="UP000030754">
    <property type="component" value="Unassembled WGS sequence"/>
</dbReference>
<feature type="compositionally biased region" description="Basic and acidic residues" evidence="1">
    <location>
        <begin position="560"/>
        <end position="580"/>
    </location>
</feature>
<dbReference type="EMBL" id="HG722917">
    <property type="protein sequence ID" value="CDJ64181.1"/>
    <property type="molecule type" value="Genomic_DNA"/>
</dbReference>
<feature type="region of interest" description="Disordered" evidence="1">
    <location>
        <begin position="603"/>
        <end position="705"/>
    </location>
</feature>
<dbReference type="Pfam" id="PF01764">
    <property type="entry name" value="Lipase_3"/>
    <property type="match status" value="1"/>
</dbReference>
<feature type="compositionally biased region" description="Polar residues" evidence="1">
    <location>
        <begin position="639"/>
        <end position="654"/>
    </location>
</feature>
<dbReference type="VEuPathDB" id="ToxoDB:ENH_00062860"/>
<feature type="compositionally biased region" description="Polar residues" evidence="1">
    <location>
        <begin position="533"/>
        <end position="543"/>
    </location>
</feature>
<dbReference type="OrthoDB" id="345705at2759"/>
<accession>U6MJJ1</accession>
<gene>
    <name evidence="3" type="ORF">ENH_00062860</name>
</gene>
<dbReference type="PANTHER" id="PTHR45856:SF25">
    <property type="entry name" value="FUNGAL LIPASE-LIKE DOMAIN-CONTAINING PROTEIN"/>
    <property type="match status" value="1"/>
</dbReference>
<reference evidence="3" key="1">
    <citation type="submission" date="2013-10" db="EMBL/GenBank/DDBJ databases">
        <title>Genomic analysis of the causative agents of coccidiosis in chickens.</title>
        <authorList>
            <person name="Reid A.J."/>
            <person name="Blake D."/>
            <person name="Billington K."/>
            <person name="Browne H."/>
            <person name="Dunn M."/>
            <person name="Hung S."/>
            <person name="Kawahara F."/>
            <person name="Miranda-Saavedra D."/>
            <person name="Mourier T."/>
            <person name="Nagra H."/>
            <person name="Otto T.D."/>
            <person name="Rawlings N."/>
            <person name="Sanchez A."/>
            <person name="Sanders M."/>
            <person name="Subramaniam C."/>
            <person name="Tay Y."/>
            <person name="Dear P."/>
            <person name="Doerig C."/>
            <person name="Gruber A."/>
            <person name="Parkinson J."/>
            <person name="Shirley M."/>
            <person name="Wan K.L."/>
            <person name="Berriman M."/>
            <person name="Tomley F."/>
            <person name="Pain A."/>
        </authorList>
    </citation>
    <scope>NUCLEOTIDE SEQUENCE [LARGE SCALE GENOMIC DNA]</scope>
    <source>
        <strain evidence="3">Houghton</strain>
    </source>
</reference>
<organism evidence="3 4">
    <name type="scientific">Eimeria necatrix</name>
    <dbReference type="NCBI Taxonomy" id="51315"/>
    <lineage>
        <taxon>Eukaryota</taxon>
        <taxon>Sar</taxon>
        <taxon>Alveolata</taxon>
        <taxon>Apicomplexa</taxon>
        <taxon>Conoidasida</taxon>
        <taxon>Coccidia</taxon>
        <taxon>Eucoccidiorida</taxon>
        <taxon>Eimeriorina</taxon>
        <taxon>Eimeriidae</taxon>
        <taxon>Eimeria</taxon>
    </lineage>
</organism>
<feature type="compositionally biased region" description="Basic and acidic residues" evidence="1">
    <location>
        <begin position="627"/>
        <end position="636"/>
    </location>
</feature>
<dbReference type="GeneID" id="25476424"/>
<feature type="compositionally biased region" description="Basic residues" evidence="1">
    <location>
        <begin position="1"/>
        <end position="10"/>
    </location>
</feature>
<keyword evidence="4" id="KW-1185">Reference proteome</keyword>
<dbReference type="AlphaFoldDB" id="U6MJJ1"/>
<reference evidence="3" key="2">
    <citation type="submission" date="2013-10" db="EMBL/GenBank/DDBJ databases">
        <authorList>
            <person name="Aslett M."/>
        </authorList>
    </citation>
    <scope>NUCLEOTIDE SEQUENCE [LARGE SCALE GENOMIC DNA]</scope>
    <source>
        <strain evidence="3">Houghton</strain>
    </source>
</reference>
<dbReference type="InterPro" id="IPR002921">
    <property type="entry name" value="Fungal_lipase-type"/>
</dbReference>
<dbReference type="CDD" id="cd00519">
    <property type="entry name" value="Lipase_3"/>
    <property type="match status" value="1"/>
</dbReference>
<feature type="region of interest" description="Disordered" evidence="1">
    <location>
        <begin position="114"/>
        <end position="185"/>
    </location>
</feature>
<dbReference type="InterPro" id="IPR029058">
    <property type="entry name" value="AB_hydrolase_fold"/>
</dbReference>
<evidence type="ECO:0000313" key="3">
    <source>
        <dbReference type="EMBL" id="CDJ64181.1"/>
    </source>
</evidence>
<feature type="compositionally biased region" description="Low complexity" evidence="1">
    <location>
        <begin position="159"/>
        <end position="172"/>
    </location>
</feature>
<feature type="region of interest" description="Disordered" evidence="1">
    <location>
        <begin position="1"/>
        <end position="42"/>
    </location>
</feature>